<organism evidence="1 2">
    <name type="scientific">Erwinia phage pEa_SNUABM_5</name>
    <dbReference type="NCBI Taxonomy" id="2797313"/>
    <lineage>
        <taxon>Viruses</taxon>
        <taxon>Duplodnaviria</taxon>
        <taxon>Heunggongvirae</taxon>
        <taxon>Uroviricota</taxon>
        <taxon>Caudoviricetes</taxon>
        <taxon>Rivsvirus</taxon>
        <taxon>Rivsvirus SNUABM5</taxon>
    </lineage>
</organism>
<accession>A0A7T8EPD6</accession>
<keyword evidence="2" id="KW-1185">Reference proteome</keyword>
<reference evidence="1 2" key="1">
    <citation type="submission" date="2020-12" db="EMBL/GenBank/DDBJ databases">
        <title>Complete genome sequence of Erwinia phage pEa_SNUABM_5.</title>
        <authorList>
            <person name="Kim S.G."/>
            <person name="Lee S.B."/>
            <person name="Kwon J."/>
            <person name="Park S.C."/>
        </authorList>
    </citation>
    <scope>NUCLEOTIDE SEQUENCE [LARGE SCALE GENOMIC DNA]</scope>
</reference>
<dbReference type="EMBL" id="MW366843">
    <property type="protein sequence ID" value="QQO90221.1"/>
    <property type="molecule type" value="Genomic_DNA"/>
</dbReference>
<dbReference type="Proteomes" id="UP000596123">
    <property type="component" value="Segment"/>
</dbReference>
<evidence type="ECO:0000313" key="1">
    <source>
        <dbReference type="EMBL" id="QQO90221.1"/>
    </source>
</evidence>
<gene>
    <name evidence="1" type="ORF">pEaSNUABM5_00079</name>
</gene>
<proteinExistence type="predicted"/>
<name>A0A7T8EPD6_9CAUD</name>
<protein>
    <submittedName>
        <fullName evidence="1">Uncharacterized protein</fullName>
    </submittedName>
</protein>
<evidence type="ECO:0000313" key="2">
    <source>
        <dbReference type="Proteomes" id="UP000596123"/>
    </source>
</evidence>
<sequence>MKISLALQAKEYVGSVSASGLQEAYQDFFRGKLEQYGVTSPAQLEDDQLSKFFNEISTEWAAQKRAMYKDGEITKEQL</sequence>